<dbReference type="RefSeq" id="WP_003804002.1">
    <property type="nucleotide sequence ID" value="NZ_BAEG01000080.1"/>
</dbReference>
<dbReference type="EMBL" id="BAEG01000080">
    <property type="protein sequence ID" value="GAB14957.1"/>
    <property type="molecule type" value="Genomic_DNA"/>
</dbReference>
<evidence type="ECO:0000256" key="1">
    <source>
        <dbReference type="SAM" id="Phobius"/>
    </source>
</evidence>
<evidence type="ECO:0000313" key="2">
    <source>
        <dbReference type="EMBL" id="GAB14957.1"/>
    </source>
</evidence>
<keyword evidence="1" id="KW-1133">Transmembrane helix</keyword>
<organism evidence="2 3">
    <name type="scientific">Arthrobacter globiformis (strain ATCC 8010 / DSM 20124 / JCM 1332 / NBRC 12137 / NCIMB 8907 / NRRL B-2979 / 168)</name>
    <dbReference type="NCBI Taxonomy" id="1077972"/>
    <lineage>
        <taxon>Bacteria</taxon>
        <taxon>Bacillati</taxon>
        <taxon>Actinomycetota</taxon>
        <taxon>Actinomycetes</taxon>
        <taxon>Micrococcales</taxon>
        <taxon>Micrococcaceae</taxon>
        <taxon>Arthrobacter</taxon>
    </lineage>
</organism>
<sequence>MPTTAALMGPMNTRQKNGFAAYGGSLLALLGMIMGYFAFTASGGVNAMVLIVALIAFICGALLVSAAIVGIRKASN</sequence>
<feature type="transmembrane region" description="Helical" evidence="1">
    <location>
        <begin position="20"/>
        <end position="39"/>
    </location>
</feature>
<dbReference type="Proteomes" id="UP000003828">
    <property type="component" value="Unassembled WGS sequence"/>
</dbReference>
<gene>
    <name evidence="2" type="ORF">ARGLB_080_00210</name>
</gene>
<name>H0QQ56_ARTG1</name>
<keyword evidence="1" id="KW-0812">Transmembrane</keyword>
<keyword evidence="3" id="KW-1185">Reference proteome</keyword>
<dbReference type="AlphaFoldDB" id="H0QQ56"/>
<evidence type="ECO:0000313" key="3">
    <source>
        <dbReference type="Proteomes" id="UP000003828"/>
    </source>
</evidence>
<protein>
    <submittedName>
        <fullName evidence="2">Uncharacterized protein</fullName>
    </submittedName>
</protein>
<dbReference type="STRING" id="1077972.ARGLB_080_00210"/>
<reference evidence="2 3" key="1">
    <citation type="submission" date="2011-12" db="EMBL/GenBank/DDBJ databases">
        <title>Whole genome shotgun sequence of Arthrobacter globiformis NBRC 12137.</title>
        <authorList>
            <person name="Miyazawa S."/>
            <person name="Hosoyama A."/>
            <person name="Tsuchikane K."/>
            <person name="Katsumata H."/>
            <person name="Yamazaki S."/>
            <person name="Fujita N."/>
        </authorList>
    </citation>
    <scope>NUCLEOTIDE SEQUENCE [LARGE SCALE GENOMIC DNA]</scope>
    <source>
        <strain evidence="2 3">NBRC 12137</strain>
    </source>
</reference>
<accession>H0QQ56</accession>
<proteinExistence type="predicted"/>
<keyword evidence="1" id="KW-0472">Membrane</keyword>
<feature type="transmembrane region" description="Helical" evidence="1">
    <location>
        <begin position="45"/>
        <end position="71"/>
    </location>
</feature>
<comment type="caution">
    <text evidence="2">The sequence shown here is derived from an EMBL/GenBank/DDBJ whole genome shotgun (WGS) entry which is preliminary data.</text>
</comment>